<dbReference type="InterPro" id="IPR001610">
    <property type="entry name" value="PAC"/>
</dbReference>
<dbReference type="SUPFAM" id="SSF47384">
    <property type="entry name" value="Homodimeric domain of signal transducing histidine kinase"/>
    <property type="match status" value="1"/>
</dbReference>
<keyword evidence="13" id="KW-1185">Reference proteome</keyword>
<evidence type="ECO:0000256" key="6">
    <source>
        <dbReference type="ARBA" id="ARBA00022777"/>
    </source>
</evidence>
<keyword evidence="5" id="KW-0547">Nucleotide-binding</keyword>
<dbReference type="GO" id="GO:0006355">
    <property type="term" value="P:regulation of DNA-templated transcription"/>
    <property type="evidence" value="ECO:0007669"/>
    <property type="project" value="InterPro"/>
</dbReference>
<keyword evidence="6" id="KW-0418">Kinase</keyword>
<evidence type="ECO:0000259" key="10">
    <source>
        <dbReference type="PROSITE" id="PS50112"/>
    </source>
</evidence>
<evidence type="ECO:0000256" key="3">
    <source>
        <dbReference type="ARBA" id="ARBA00022553"/>
    </source>
</evidence>
<dbReference type="InterPro" id="IPR013767">
    <property type="entry name" value="PAS_fold"/>
</dbReference>
<dbReference type="SMART" id="SM00091">
    <property type="entry name" value="PAS"/>
    <property type="match status" value="1"/>
</dbReference>
<feature type="domain" description="PAC" evidence="11">
    <location>
        <begin position="550"/>
        <end position="602"/>
    </location>
</feature>
<comment type="caution">
    <text evidence="12">The sequence shown here is derived from an EMBL/GenBank/DDBJ whole genome shotgun (WGS) entry which is preliminary data.</text>
</comment>
<dbReference type="SUPFAM" id="SSF55874">
    <property type="entry name" value="ATPase domain of HSP90 chaperone/DNA topoisomerase II/histidine kinase"/>
    <property type="match status" value="1"/>
</dbReference>
<sequence length="843" mass="93470">MRGLMRVFDWAKTPLGPAETWSPTLRAMTQMLLANCFPMLLWWGPDFYQLYNDAWSPVLGDRPPHAGLGRPFRECRPEIFHILGPLARKPFEGGPPTWIEDILLEVNRFGFQEEAHFTMGYSPVPDDTAPKGIGGVLATVHEITRKVVGDRRVSALRDLSAQSFEPKTAEEACGMAAAVLSRYPRDISFALIYLTESNGRYARLAGRTGMDGHEALGPEVVEILGDAQKSWPFSTVLEQKTLSVVDDLGGRFGRVPGGPWSDPPHTAVMLPIRATMGNLPAGFLIAGISPRLRFDDSYRGFLELLSAQISTSIAHARAYEEERRHAEALNEPDLADAGVSLTLSRLRREAEMQVRESEERFRALVAASSDVIYRMNADWSEMQQLRGRDFIPDTREPSRTWLEKYILPEDQARVMAAIQEAVRTKTPFQLEHRVVRVDGSPGWTLSRAVPLLNDDGELLEWLGSASDVTIRRENEQSRLRLASIVDSADDAIISKDLNGIVQSWNEGAVRMFGYSPEEMTGESILRLIPEDLQFEEDEILCKLRSGERIDHYETRRRKKNGETIEVSITVSPIRDETGRVTGASKIARDISDRRRVERLLIQSEKLAATGRMAAAIAHEINNPLESLMNLIYLARQSDSQSTVAGYLRTAEEELERVSHIARQTLGYYRDTGLPTELYLHDLIGNVLTVYNSRIVGAGIAVETQLNDFQKILASKGELLQVFSNIVANSIDAMGQGGTLSVTARKVLGSSGDGMQVVLRDTGTGIPAESLPKIFEPFFTTKGNLGTGIGLWVAKQLIEKRGGRISVTSSTEKGRSGTMTAIFLPFASPQAHAGPAQDEEISRQ</sequence>
<gene>
    <name evidence="12" type="ORF">D0Y96_09610</name>
</gene>
<evidence type="ECO:0000256" key="5">
    <source>
        <dbReference type="ARBA" id="ARBA00022741"/>
    </source>
</evidence>
<evidence type="ECO:0000256" key="8">
    <source>
        <dbReference type="ARBA" id="ARBA00023012"/>
    </source>
</evidence>
<evidence type="ECO:0000256" key="7">
    <source>
        <dbReference type="ARBA" id="ARBA00022840"/>
    </source>
</evidence>
<dbReference type="CDD" id="cd00082">
    <property type="entry name" value="HisKA"/>
    <property type="match status" value="1"/>
</dbReference>
<dbReference type="PANTHER" id="PTHR43065:SF10">
    <property type="entry name" value="PEROXIDE STRESS-ACTIVATED HISTIDINE KINASE MAK3"/>
    <property type="match status" value="1"/>
</dbReference>
<dbReference type="Gene3D" id="3.30.450.20">
    <property type="entry name" value="PAS domain"/>
    <property type="match status" value="3"/>
</dbReference>
<dbReference type="SMART" id="SM00086">
    <property type="entry name" value="PAC"/>
    <property type="match status" value="2"/>
</dbReference>
<reference evidence="12 13" key="1">
    <citation type="submission" date="2018-08" db="EMBL/GenBank/DDBJ databases">
        <title>Acidipila sp. 4G-K13, an acidobacterium isolated from forest soil.</title>
        <authorList>
            <person name="Gao Z.-H."/>
            <person name="Qiu L.-H."/>
        </authorList>
    </citation>
    <scope>NUCLEOTIDE SEQUENCE [LARGE SCALE GENOMIC DNA]</scope>
    <source>
        <strain evidence="12 13">4G-K13</strain>
    </source>
</reference>
<dbReference type="Pfam" id="PF08447">
    <property type="entry name" value="PAS_3"/>
    <property type="match status" value="1"/>
</dbReference>
<dbReference type="CDD" id="cd00075">
    <property type="entry name" value="HATPase"/>
    <property type="match status" value="1"/>
</dbReference>
<dbReference type="EC" id="2.7.13.3" evidence="2"/>
<evidence type="ECO:0000313" key="13">
    <source>
        <dbReference type="Proteomes" id="UP000264702"/>
    </source>
</evidence>
<evidence type="ECO:0000256" key="2">
    <source>
        <dbReference type="ARBA" id="ARBA00012438"/>
    </source>
</evidence>
<dbReference type="InterPro" id="IPR013655">
    <property type="entry name" value="PAS_fold_3"/>
</dbReference>
<dbReference type="InterPro" id="IPR036890">
    <property type="entry name" value="HATPase_C_sf"/>
</dbReference>
<dbReference type="SMART" id="SM00388">
    <property type="entry name" value="HisKA"/>
    <property type="match status" value="1"/>
</dbReference>
<dbReference type="Proteomes" id="UP000264702">
    <property type="component" value="Unassembled WGS sequence"/>
</dbReference>
<dbReference type="GO" id="GO:0000155">
    <property type="term" value="F:phosphorelay sensor kinase activity"/>
    <property type="evidence" value="ECO:0007669"/>
    <property type="project" value="InterPro"/>
</dbReference>
<dbReference type="AlphaFoldDB" id="A0A372IQ11"/>
<evidence type="ECO:0000313" key="12">
    <source>
        <dbReference type="EMBL" id="RFU16964.1"/>
    </source>
</evidence>
<evidence type="ECO:0000259" key="11">
    <source>
        <dbReference type="PROSITE" id="PS50113"/>
    </source>
</evidence>
<dbReference type="CDD" id="cd00130">
    <property type="entry name" value="PAS"/>
    <property type="match status" value="2"/>
</dbReference>
<dbReference type="InterPro" id="IPR004358">
    <property type="entry name" value="Sig_transdc_His_kin-like_C"/>
</dbReference>
<dbReference type="NCBIfam" id="TIGR00229">
    <property type="entry name" value="sensory_box"/>
    <property type="match status" value="1"/>
</dbReference>
<dbReference type="GO" id="GO:0005524">
    <property type="term" value="F:ATP binding"/>
    <property type="evidence" value="ECO:0007669"/>
    <property type="project" value="UniProtKB-KW"/>
</dbReference>
<dbReference type="Gene3D" id="3.30.565.10">
    <property type="entry name" value="Histidine kinase-like ATPase, C-terminal domain"/>
    <property type="match status" value="1"/>
</dbReference>
<dbReference type="EMBL" id="QVQT01000003">
    <property type="protein sequence ID" value="RFU16964.1"/>
    <property type="molecule type" value="Genomic_DNA"/>
</dbReference>
<dbReference type="SMART" id="SM00387">
    <property type="entry name" value="HATPase_c"/>
    <property type="match status" value="1"/>
</dbReference>
<dbReference type="InterPro" id="IPR035965">
    <property type="entry name" value="PAS-like_dom_sf"/>
</dbReference>
<keyword evidence="8" id="KW-0902">Two-component regulatory system</keyword>
<dbReference type="InterPro" id="IPR003594">
    <property type="entry name" value="HATPase_dom"/>
</dbReference>
<evidence type="ECO:0000256" key="4">
    <source>
        <dbReference type="ARBA" id="ARBA00022679"/>
    </source>
</evidence>
<dbReference type="SUPFAM" id="SSF55785">
    <property type="entry name" value="PYP-like sensor domain (PAS domain)"/>
    <property type="match status" value="2"/>
</dbReference>
<dbReference type="PRINTS" id="PR00344">
    <property type="entry name" value="BCTRLSENSOR"/>
</dbReference>
<keyword evidence="3" id="KW-0597">Phosphoprotein</keyword>
<dbReference type="Pfam" id="PF00512">
    <property type="entry name" value="HisKA"/>
    <property type="match status" value="1"/>
</dbReference>
<evidence type="ECO:0000256" key="1">
    <source>
        <dbReference type="ARBA" id="ARBA00000085"/>
    </source>
</evidence>
<proteinExistence type="predicted"/>
<dbReference type="InterPro" id="IPR000014">
    <property type="entry name" value="PAS"/>
</dbReference>
<evidence type="ECO:0000259" key="9">
    <source>
        <dbReference type="PROSITE" id="PS50109"/>
    </source>
</evidence>
<dbReference type="SUPFAM" id="SSF55781">
    <property type="entry name" value="GAF domain-like"/>
    <property type="match status" value="1"/>
</dbReference>
<dbReference type="InterPro" id="IPR036097">
    <property type="entry name" value="HisK_dim/P_sf"/>
</dbReference>
<dbReference type="InterPro" id="IPR029016">
    <property type="entry name" value="GAF-like_dom_sf"/>
</dbReference>
<dbReference type="PROSITE" id="PS50112">
    <property type="entry name" value="PAS"/>
    <property type="match status" value="1"/>
</dbReference>
<dbReference type="Gene3D" id="3.30.450.40">
    <property type="match status" value="1"/>
</dbReference>
<dbReference type="Pfam" id="PF02518">
    <property type="entry name" value="HATPase_c"/>
    <property type="match status" value="1"/>
</dbReference>
<organism evidence="12 13">
    <name type="scientific">Paracidobacterium acidisoli</name>
    <dbReference type="NCBI Taxonomy" id="2303751"/>
    <lineage>
        <taxon>Bacteria</taxon>
        <taxon>Pseudomonadati</taxon>
        <taxon>Acidobacteriota</taxon>
        <taxon>Terriglobia</taxon>
        <taxon>Terriglobales</taxon>
        <taxon>Acidobacteriaceae</taxon>
        <taxon>Paracidobacterium</taxon>
    </lineage>
</organism>
<keyword evidence="4" id="KW-0808">Transferase</keyword>
<dbReference type="InterPro" id="IPR005467">
    <property type="entry name" value="His_kinase_dom"/>
</dbReference>
<protein>
    <recommendedName>
        <fullName evidence="2">histidine kinase</fullName>
        <ecNumber evidence="2">2.7.13.3</ecNumber>
    </recommendedName>
</protein>
<comment type="catalytic activity">
    <reaction evidence="1">
        <text>ATP + protein L-histidine = ADP + protein N-phospho-L-histidine.</text>
        <dbReference type="EC" id="2.7.13.3"/>
    </reaction>
</comment>
<feature type="domain" description="PAC" evidence="11">
    <location>
        <begin position="428"/>
        <end position="480"/>
    </location>
</feature>
<accession>A0A372IQ11</accession>
<dbReference type="InterPro" id="IPR003661">
    <property type="entry name" value="HisK_dim/P_dom"/>
</dbReference>
<dbReference type="PROSITE" id="PS50109">
    <property type="entry name" value="HIS_KIN"/>
    <property type="match status" value="1"/>
</dbReference>
<feature type="domain" description="PAS" evidence="10">
    <location>
        <begin position="477"/>
        <end position="546"/>
    </location>
</feature>
<name>A0A372IQ11_9BACT</name>
<keyword evidence="7" id="KW-0067">ATP-binding</keyword>
<feature type="domain" description="Histidine kinase" evidence="9">
    <location>
        <begin position="615"/>
        <end position="827"/>
    </location>
</feature>
<dbReference type="Gene3D" id="1.10.287.130">
    <property type="match status" value="1"/>
</dbReference>
<dbReference type="PROSITE" id="PS50113">
    <property type="entry name" value="PAC"/>
    <property type="match status" value="2"/>
</dbReference>
<dbReference type="Pfam" id="PF00989">
    <property type="entry name" value="PAS"/>
    <property type="match status" value="1"/>
</dbReference>
<dbReference type="PANTHER" id="PTHR43065">
    <property type="entry name" value="SENSOR HISTIDINE KINASE"/>
    <property type="match status" value="1"/>
</dbReference>
<dbReference type="InterPro" id="IPR000700">
    <property type="entry name" value="PAS-assoc_C"/>
</dbReference>